<evidence type="ECO:0000313" key="1">
    <source>
        <dbReference type="EMBL" id="OJI92684.1"/>
    </source>
</evidence>
<dbReference type="Gene3D" id="1.10.10.10">
    <property type="entry name" value="Winged helix-like DNA-binding domain superfamily/Winged helix DNA-binding domain"/>
    <property type="match status" value="1"/>
</dbReference>
<keyword evidence="2" id="KW-1185">Reference proteome</keyword>
<dbReference type="InterPro" id="IPR036388">
    <property type="entry name" value="WH-like_DNA-bd_sf"/>
</dbReference>
<name>A0A1L9NU71_9RHOB</name>
<proteinExistence type="predicted"/>
<dbReference type="AlphaFoldDB" id="A0A1L9NU71"/>
<dbReference type="OrthoDB" id="9807521at2"/>
<evidence type="ECO:0000313" key="2">
    <source>
        <dbReference type="Proteomes" id="UP000184514"/>
    </source>
</evidence>
<dbReference type="STRING" id="696762.PFRI_31690"/>
<dbReference type="Gene3D" id="1.25.40.10">
    <property type="entry name" value="Tetratricopeptide repeat domain"/>
    <property type="match status" value="1"/>
</dbReference>
<dbReference type="SUPFAM" id="SSF48452">
    <property type="entry name" value="TPR-like"/>
    <property type="match status" value="1"/>
</dbReference>
<reference evidence="1 2" key="1">
    <citation type="submission" date="2016-10" db="EMBL/GenBank/DDBJ databases">
        <title>Genome sequence of Planktotalea frisia SH6-1.</title>
        <authorList>
            <person name="Poehlein A."/>
            <person name="Bakenhus I."/>
            <person name="Voget S."/>
            <person name="Brinkhoff T."/>
            <person name="Simon M."/>
        </authorList>
    </citation>
    <scope>NUCLEOTIDE SEQUENCE [LARGE SCALE GENOMIC DNA]</scope>
    <source>
        <strain evidence="1 2">SH6-1</strain>
    </source>
</reference>
<protein>
    <submittedName>
        <fullName evidence="1">Uncharacterized protein</fullName>
    </submittedName>
</protein>
<sequence length="536" mass="59111">MTRRYSVTYFGAFALIDPDGVNVTPKGSKAKGLLAMLCEVDDMRRGRRWLEGRLWSSRSPVQASGSLRQTLSEIKIAFRNDPHVFDADRLDVWLNPECVETDLDAHDAHQSPERELLEGLDIRDAEFQKWIAAFRARHSQNPQNSSGLLTPAIKNTIKIKAIQTERGSTIEKIASNIIADQVAKNIEDRLSAQRFSSDVPALANASADLEIRCNVAEDGGKRIVFLQVHHGGDGRILFSGHRNVSGDLAEAISTDIVQGLVHSAVTKINHRMPSVFDLKRPEVAAAGFTSLGLRKLAQFDPESLSEAHGHFEKAHDTDANGIYLAWGAFARMAQLVEGGGSDSEAYLEEVQQLTSDTLQNSSDNGLAVALVALTRIMLKDDLNASAELAQRAILWNENNLFAQQTLAIAHSAVGDTERAYQISLACQKAYPKDDLSHLWDLYHSLVCISSGRLDEARKASLRAATSAPTFVAPRRQLIALCANAGDMEGARKHLQAMRSLESDFSLERYLNDEEYPIASLRNAGLIMPLKRDDFEE</sequence>
<comment type="caution">
    <text evidence="1">The sequence shown here is derived from an EMBL/GenBank/DDBJ whole genome shotgun (WGS) entry which is preliminary data.</text>
</comment>
<dbReference type="EMBL" id="MLCB01000172">
    <property type="protein sequence ID" value="OJI92684.1"/>
    <property type="molecule type" value="Genomic_DNA"/>
</dbReference>
<dbReference type="RefSeq" id="WP_139292130.1">
    <property type="nucleotide sequence ID" value="NZ_MLCB01000172.1"/>
</dbReference>
<organism evidence="1 2">
    <name type="scientific">Planktotalea frisia</name>
    <dbReference type="NCBI Taxonomy" id="696762"/>
    <lineage>
        <taxon>Bacteria</taxon>
        <taxon>Pseudomonadati</taxon>
        <taxon>Pseudomonadota</taxon>
        <taxon>Alphaproteobacteria</taxon>
        <taxon>Rhodobacterales</taxon>
        <taxon>Paracoccaceae</taxon>
        <taxon>Planktotalea</taxon>
    </lineage>
</organism>
<dbReference type="InterPro" id="IPR011990">
    <property type="entry name" value="TPR-like_helical_dom_sf"/>
</dbReference>
<accession>A0A1L9NU71</accession>
<gene>
    <name evidence="1" type="ORF">PFRI_31690</name>
</gene>
<dbReference type="Proteomes" id="UP000184514">
    <property type="component" value="Unassembled WGS sequence"/>
</dbReference>